<keyword evidence="1" id="KW-0812">Transmembrane</keyword>
<proteinExistence type="predicted"/>
<organism evidence="3 4">
    <name type="scientific">Pseudomonas putida</name>
    <name type="common">Arthrobacter siderocapsulatus</name>
    <dbReference type="NCBI Taxonomy" id="303"/>
    <lineage>
        <taxon>Bacteria</taxon>
        <taxon>Pseudomonadati</taxon>
        <taxon>Pseudomonadota</taxon>
        <taxon>Gammaproteobacteria</taxon>
        <taxon>Pseudomonadales</taxon>
        <taxon>Pseudomonadaceae</taxon>
        <taxon>Pseudomonas</taxon>
    </lineage>
</organism>
<dbReference type="EMBL" id="JACARV010000034">
    <property type="protein sequence ID" value="NWC81294.1"/>
    <property type="molecule type" value="Genomic_DNA"/>
</dbReference>
<dbReference type="EMBL" id="RJAI01000135">
    <property type="protein sequence ID" value="RNF77297.1"/>
    <property type="molecule type" value="Genomic_DNA"/>
</dbReference>
<evidence type="ECO:0000313" key="2">
    <source>
        <dbReference type="EMBL" id="NWC81294.1"/>
    </source>
</evidence>
<accession>A0A3M8S8H7</accession>
<dbReference type="AlphaFoldDB" id="A0A3M8S8H7"/>
<name>A0A3M8S8H7_PSEPU</name>
<sequence>MSTLQSVSSITTTVSSARSARRVLNACCVMSLGAVLLYFAGFSSLPALHNAAHDTRHTAAFPCH</sequence>
<dbReference type="RefSeq" id="WP_034139340.1">
    <property type="nucleotide sequence ID" value="NZ_BQII01000027.1"/>
</dbReference>
<dbReference type="NCBIfam" id="TIGR02459">
    <property type="entry name" value="CbtB"/>
    <property type="match status" value="1"/>
</dbReference>
<evidence type="ECO:0000256" key="1">
    <source>
        <dbReference type="SAM" id="Phobius"/>
    </source>
</evidence>
<evidence type="ECO:0000313" key="5">
    <source>
        <dbReference type="Proteomes" id="UP000542695"/>
    </source>
</evidence>
<comment type="caution">
    <text evidence="3">The sequence shown here is derived from an EMBL/GenBank/DDBJ whole genome shotgun (WGS) entry which is preliminary data.</text>
</comment>
<dbReference type="Proteomes" id="UP000542695">
    <property type="component" value="Unassembled WGS sequence"/>
</dbReference>
<keyword evidence="1" id="KW-1133">Transmembrane helix</keyword>
<feature type="transmembrane region" description="Helical" evidence="1">
    <location>
        <begin position="23"/>
        <end position="41"/>
    </location>
</feature>
<gene>
    <name evidence="3" type="ORF">EFK07_31290</name>
    <name evidence="2" type="ORF">HX798_13420</name>
</gene>
<dbReference type="Proteomes" id="UP000278162">
    <property type="component" value="Unassembled WGS sequence"/>
</dbReference>
<dbReference type="InterPro" id="IPR012667">
    <property type="entry name" value="CbtB_put"/>
</dbReference>
<protein>
    <submittedName>
        <fullName evidence="3">CbtB-domain containing protein</fullName>
    </submittedName>
</protein>
<evidence type="ECO:0000313" key="3">
    <source>
        <dbReference type="EMBL" id="RNF77297.1"/>
    </source>
</evidence>
<reference evidence="2 5" key="2">
    <citation type="submission" date="2020-04" db="EMBL/GenBank/DDBJ databases">
        <title>Molecular characterization of pseudomonads from Agaricus bisporus reveal novel blotch 2 pathogens in Western Europe.</title>
        <authorList>
            <person name="Taparia T."/>
            <person name="Krijger M."/>
            <person name="Haynes E."/>
            <person name="Elpinstone J.G."/>
            <person name="Noble R."/>
            <person name="Van Der Wolf J."/>
        </authorList>
    </citation>
    <scope>NUCLEOTIDE SEQUENCE [LARGE SCALE GENOMIC DNA]</scope>
    <source>
        <strain evidence="2 5">P7765</strain>
    </source>
</reference>
<reference evidence="3 4" key="1">
    <citation type="submission" date="2018-10" db="EMBL/GenBank/DDBJ databases">
        <title>An outbreak of IMP-63 producing strain in France.</title>
        <authorList>
            <person name="Bour M."/>
            <person name="Liapis E."/>
            <person name="Plesiat P."/>
        </authorList>
    </citation>
    <scope>NUCLEOTIDE SEQUENCE [LARGE SCALE GENOMIC DNA]</scope>
    <source>
        <strain evidence="3 4">12917</strain>
    </source>
</reference>
<evidence type="ECO:0000313" key="4">
    <source>
        <dbReference type="Proteomes" id="UP000278162"/>
    </source>
</evidence>
<dbReference type="Pfam" id="PF09489">
    <property type="entry name" value="CbtB"/>
    <property type="match status" value="1"/>
</dbReference>
<keyword evidence="1" id="KW-0472">Membrane</keyword>